<protein>
    <submittedName>
        <fullName evidence="2">Uncharacterized protein</fullName>
    </submittedName>
</protein>
<sequence length="79" mass="8741">MKKGFISTILIIIVALAALKYFLNWSIFDAAASEQGRGTISYIRDIINTVWSYIGAPVTFAFDSLRQLLEEGKGALLTK</sequence>
<name>A0A1G2TIS1_9BACT</name>
<dbReference type="Proteomes" id="UP000177279">
    <property type="component" value="Unassembled WGS sequence"/>
</dbReference>
<keyword evidence="1" id="KW-1133">Transmembrane helix</keyword>
<evidence type="ECO:0000256" key="1">
    <source>
        <dbReference type="SAM" id="Phobius"/>
    </source>
</evidence>
<accession>A0A1G2TIS1</accession>
<keyword evidence="1" id="KW-0812">Transmembrane</keyword>
<evidence type="ECO:0000313" key="3">
    <source>
        <dbReference type="Proteomes" id="UP000177279"/>
    </source>
</evidence>
<dbReference type="AlphaFoldDB" id="A0A1G2TIS1"/>
<organism evidence="2 3">
    <name type="scientific">Candidatus Zambryskibacteria bacterium RIFCSPHIGHO2_02_FULL_43_37</name>
    <dbReference type="NCBI Taxonomy" id="1802749"/>
    <lineage>
        <taxon>Bacteria</taxon>
        <taxon>Candidatus Zambryskiibacteriota</taxon>
    </lineage>
</organism>
<dbReference type="EMBL" id="MHVS01000005">
    <property type="protein sequence ID" value="OHA96569.1"/>
    <property type="molecule type" value="Genomic_DNA"/>
</dbReference>
<comment type="caution">
    <text evidence="2">The sequence shown here is derived from an EMBL/GenBank/DDBJ whole genome shotgun (WGS) entry which is preliminary data.</text>
</comment>
<gene>
    <name evidence="2" type="ORF">A3D49_01705</name>
</gene>
<reference evidence="2 3" key="1">
    <citation type="journal article" date="2016" name="Nat. Commun.">
        <title>Thousands of microbial genomes shed light on interconnected biogeochemical processes in an aquifer system.</title>
        <authorList>
            <person name="Anantharaman K."/>
            <person name="Brown C.T."/>
            <person name="Hug L.A."/>
            <person name="Sharon I."/>
            <person name="Castelle C.J."/>
            <person name="Probst A.J."/>
            <person name="Thomas B.C."/>
            <person name="Singh A."/>
            <person name="Wilkins M.J."/>
            <person name="Karaoz U."/>
            <person name="Brodie E.L."/>
            <person name="Williams K.H."/>
            <person name="Hubbard S.S."/>
            <person name="Banfield J.F."/>
        </authorList>
    </citation>
    <scope>NUCLEOTIDE SEQUENCE [LARGE SCALE GENOMIC DNA]</scope>
</reference>
<feature type="transmembrane region" description="Helical" evidence="1">
    <location>
        <begin position="6"/>
        <end position="23"/>
    </location>
</feature>
<proteinExistence type="predicted"/>
<evidence type="ECO:0000313" key="2">
    <source>
        <dbReference type="EMBL" id="OHA96569.1"/>
    </source>
</evidence>
<keyword evidence="1" id="KW-0472">Membrane</keyword>